<dbReference type="PANTHER" id="PTHR30589:SF0">
    <property type="entry name" value="PHOSPHATIDYLGLYCEROL--PROLIPOPROTEIN DIACYLGLYCERYL TRANSFERASE"/>
    <property type="match status" value="1"/>
</dbReference>
<proteinExistence type="inferred from homology"/>
<accession>A0AAJ2NRT1</accession>
<feature type="transmembrane region" description="Helical" evidence="7">
    <location>
        <begin position="125"/>
        <end position="143"/>
    </location>
</feature>
<gene>
    <name evidence="8" type="primary">lgt</name>
    <name evidence="8" type="ORF">RYX45_19835</name>
</gene>
<evidence type="ECO:0000256" key="4">
    <source>
        <dbReference type="ARBA" id="ARBA00022692"/>
    </source>
</evidence>
<evidence type="ECO:0000256" key="5">
    <source>
        <dbReference type="ARBA" id="ARBA00022989"/>
    </source>
</evidence>
<dbReference type="InterPro" id="IPR001640">
    <property type="entry name" value="Lgt"/>
</dbReference>
<dbReference type="RefSeq" id="WP_323467706.1">
    <property type="nucleotide sequence ID" value="NZ_JAWJAY010000032.1"/>
</dbReference>
<dbReference type="EC" id="2.5.1.145" evidence="8"/>
<feature type="transmembrane region" description="Helical" evidence="7">
    <location>
        <begin position="155"/>
        <end position="176"/>
    </location>
</feature>
<evidence type="ECO:0000313" key="9">
    <source>
        <dbReference type="Proteomes" id="UP001285636"/>
    </source>
</evidence>
<evidence type="ECO:0000256" key="6">
    <source>
        <dbReference type="ARBA" id="ARBA00023136"/>
    </source>
</evidence>
<feature type="transmembrane region" description="Helical" evidence="7">
    <location>
        <begin position="12"/>
        <end position="32"/>
    </location>
</feature>
<dbReference type="Pfam" id="PF01790">
    <property type="entry name" value="LGT"/>
    <property type="match status" value="1"/>
</dbReference>
<evidence type="ECO:0000313" key="8">
    <source>
        <dbReference type="EMBL" id="MDV2887436.1"/>
    </source>
</evidence>
<evidence type="ECO:0000256" key="2">
    <source>
        <dbReference type="ARBA" id="ARBA00022475"/>
    </source>
</evidence>
<keyword evidence="3 8" id="KW-0808">Transferase</keyword>
<keyword evidence="5 7" id="KW-1133">Transmembrane helix</keyword>
<comment type="caution">
    <text evidence="8">The sequence shown here is derived from an EMBL/GenBank/DDBJ whole genome shotgun (WGS) entry which is preliminary data.</text>
</comment>
<keyword evidence="2" id="KW-1003">Cell membrane</keyword>
<dbReference type="GO" id="GO:0005886">
    <property type="term" value="C:plasma membrane"/>
    <property type="evidence" value="ECO:0007669"/>
    <property type="project" value="InterPro"/>
</dbReference>
<sequence length="181" mass="20566">AQHPADIPKIWGGGIAIHGALIGSVITAIVFTRKRGISFWKLADIAAPSIILGQAIGRWGNFMNQEAHGREVTRSFLEGLHLPDFIINQMYIHGAYYHPTFLYESIWDFAGFLLLILLRRVNLRRGELFLSYVIWYSIGRYFVEGMRTDSLMLGSLRMAQMISIALIIGAVIILVYRRKKD</sequence>
<dbReference type="NCBIfam" id="TIGR00544">
    <property type="entry name" value="lgt"/>
    <property type="match status" value="1"/>
</dbReference>
<dbReference type="PROSITE" id="PS01311">
    <property type="entry name" value="LGT"/>
    <property type="match status" value="1"/>
</dbReference>
<feature type="non-terminal residue" evidence="8">
    <location>
        <position position="181"/>
    </location>
</feature>
<name>A0AAJ2NRT1_ALKPS</name>
<dbReference type="AlphaFoldDB" id="A0AAJ2NRT1"/>
<dbReference type="EMBL" id="JAWJAY010000032">
    <property type="protein sequence ID" value="MDV2887436.1"/>
    <property type="molecule type" value="Genomic_DNA"/>
</dbReference>
<dbReference type="GO" id="GO:0042158">
    <property type="term" value="P:lipoprotein biosynthetic process"/>
    <property type="evidence" value="ECO:0007669"/>
    <property type="project" value="InterPro"/>
</dbReference>
<dbReference type="GO" id="GO:0008961">
    <property type="term" value="F:phosphatidylglycerol-prolipoprotein diacylglyceryl transferase activity"/>
    <property type="evidence" value="ECO:0007669"/>
    <property type="project" value="UniProtKB-EC"/>
</dbReference>
<evidence type="ECO:0000256" key="3">
    <source>
        <dbReference type="ARBA" id="ARBA00022679"/>
    </source>
</evidence>
<comment type="similarity">
    <text evidence="1">Belongs to the Lgt family.</text>
</comment>
<dbReference type="Proteomes" id="UP001285636">
    <property type="component" value="Unassembled WGS sequence"/>
</dbReference>
<dbReference type="PANTHER" id="PTHR30589">
    <property type="entry name" value="PROLIPOPROTEIN DIACYLGLYCERYL TRANSFERASE"/>
    <property type="match status" value="1"/>
</dbReference>
<evidence type="ECO:0000256" key="7">
    <source>
        <dbReference type="SAM" id="Phobius"/>
    </source>
</evidence>
<reference evidence="8" key="1">
    <citation type="submission" date="2023-10" db="EMBL/GenBank/DDBJ databases">
        <title>Screening of Alkalihalophilus pseudofirmusBZ-TG-HK211 and Its Alleviation of Salt Stress on Rapeseed Growth.</title>
        <authorList>
            <person name="Zhao B."/>
            <person name="Guo T."/>
        </authorList>
    </citation>
    <scope>NUCLEOTIDE SEQUENCE</scope>
    <source>
        <strain evidence="8">BZ-TG-HK211</strain>
    </source>
</reference>
<keyword evidence="6 7" id="KW-0472">Membrane</keyword>
<keyword evidence="4 7" id="KW-0812">Transmembrane</keyword>
<evidence type="ECO:0000256" key="1">
    <source>
        <dbReference type="ARBA" id="ARBA00007150"/>
    </source>
</evidence>
<protein>
    <submittedName>
        <fullName evidence="8">Prolipoprotein diacylglyceryl transferase</fullName>
        <ecNumber evidence="8">2.5.1.145</ecNumber>
    </submittedName>
</protein>
<feature type="non-terminal residue" evidence="8">
    <location>
        <position position="1"/>
    </location>
</feature>
<organism evidence="8 9">
    <name type="scientific">Alkalihalophilus pseudofirmus</name>
    <name type="common">Bacillus pseudofirmus</name>
    <dbReference type="NCBI Taxonomy" id="79885"/>
    <lineage>
        <taxon>Bacteria</taxon>
        <taxon>Bacillati</taxon>
        <taxon>Bacillota</taxon>
        <taxon>Bacilli</taxon>
        <taxon>Bacillales</taxon>
        <taxon>Bacillaceae</taxon>
        <taxon>Alkalihalophilus</taxon>
    </lineage>
</organism>